<evidence type="ECO:0000313" key="2">
    <source>
        <dbReference type="Proteomes" id="UP000293162"/>
    </source>
</evidence>
<organism evidence="1 2">
    <name type="scientific">Emticicia agri</name>
    <dbReference type="NCBI Taxonomy" id="2492393"/>
    <lineage>
        <taxon>Bacteria</taxon>
        <taxon>Pseudomonadati</taxon>
        <taxon>Bacteroidota</taxon>
        <taxon>Cytophagia</taxon>
        <taxon>Cytophagales</taxon>
        <taxon>Leadbetterellaceae</taxon>
        <taxon>Emticicia</taxon>
    </lineage>
</organism>
<accession>A0A4Q5LVU3</accession>
<reference evidence="1 2" key="1">
    <citation type="submission" date="2019-02" db="EMBL/GenBank/DDBJ databases">
        <title>Bacterial novel species Emticicia sp. 17J42-9 isolated from soil.</title>
        <authorList>
            <person name="Jung H.-Y."/>
        </authorList>
    </citation>
    <scope>NUCLEOTIDE SEQUENCE [LARGE SCALE GENOMIC DNA]</scope>
    <source>
        <strain evidence="1 2">17J42-9</strain>
    </source>
</reference>
<dbReference type="AlphaFoldDB" id="A0A4Q5LVU3"/>
<dbReference type="EMBL" id="SEWF01000036">
    <property type="protein sequence ID" value="RYU93848.1"/>
    <property type="molecule type" value="Genomic_DNA"/>
</dbReference>
<comment type="caution">
    <text evidence="1">The sequence shown here is derived from an EMBL/GenBank/DDBJ whole genome shotgun (WGS) entry which is preliminary data.</text>
</comment>
<name>A0A4Q5LVU3_9BACT</name>
<evidence type="ECO:0000313" key="1">
    <source>
        <dbReference type="EMBL" id="RYU93848.1"/>
    </source>
</evidence>
<dbReference type="RefSeq" id="WP_130023067.1">
    <property type="nucleotide sequence ID" value="NZ_SEWF01000036.1"/>
</dbReference>
<dbReference type="Proteomes" id="UP000293162">
    <property type="component" value="Unassembled WGS sequence"/>
</dbReference>
<dbReference type="OrthoDB" id="9765809at2"/>
<proteinExistence type="predicted"/>
<gene>
    <name evidence="1" type="ORF">EWM59_20220</name>
</gene>
<keyword evidence="2" id="KW-1185">Reference proteome</keyword>
<protein>
    <submittedName>
        <fullName evidence="1">Uncharacterized protein</fullName>
    </submittedName>
</protein>
<sequence length="321" mass="37127">MKRVTLQTDYKPHTLSWLNDRLIDWSYSGRQYLLNGKTETLGNYGYGFDCDGAVTSDDGVYAVIYEKLGTKGVLLKNGRMLRELNRSYYQAHVYEYPANFFKAQNGKTYLIHCPEEYNLIELEEVETGKRVKTRKKRKPEDFFHSRFEVSEDNSMLMSRGWVWHPMDYVEAFNLEECLTNPQLLDRSELCPIADEIDEVFAGSFIDNESVLIGHNFETNETNRMAVWHTKNNQISGQLTLDFEIGAHLTVIDDTFAWDLYEYPKLFNYRTGELVAKAEDIHSGKQASCIFHKRHDLPLIAINKKTKQVAVATGETIEVLSM</sequence>